<dbReference type="EMBL" id="JANJYJ010000002">
    <property type="protein sequence ID" value="KAK3224610.1"/>
    <property type="molecule type" value="Genomic_DNA"/>
</dbReference>
<reference evidence="1" key="1">
    <citation type="journal article" date="2023" name="Plant J.">
        <title>Genome sequences and population genomics provide insights into the demographic history, inbreeding, and mutation load of two 'living fossil' tree species of Dipteronia.</title>
        <authorList>
            <person name="Feng Y."/>
            <person name="Comes H.P."/>
            <person name="Chen J."/>
            <person name="Zhu S."/>
            <person name="Lu R."/>
            <person name="Zhang X."/>
            <person name="Li P."/>
            <person name="Qiu J."/>
            <person name="Olsen K.M."/>
            <person name="Qiu Y."/>
        </authorList>
    </citation>
    <scope>NUCLEOTIDE SEQUENCE</scope>
    <source>
        <strain evidence="1">NBL</strain>
    </source>
</reference>
<keyword evidence="2" id="KW-1185">Reference proteome</keyword>
<proteinExistence type="predicted"/>
<comment type="caution">
    <text evidence="1">The sequence shown here is derived from an EMBL/GenBank/DDBJ whole genome shotgun (WGS) entry which is preliminary data.</text>
</comment>
<dbReference type="PANTHER" id="PTHR33116:SF75">
    <property type="entry name" value="RIBONUCLEASE H PROTEIN"/>
    <property type="match status" value="1"/>
</dbReference>
<protein>
    <submittedName>
        <fullName evidence="1">Uncharacterized protein</fullName>
    </submittedName>
</protein>
<gene>
    <name evidence="1" type="ORF">Dsin_004472</name>
</gene>
<sequence length="512" mass="58520">MVPERRFQQERVETWDHLSPFLFNIVVEWLSVILNKAASKGFILGENFGVTGVQVSHLQFANDTFVFLKPRTDYPINLKRILRYFELSSGPKINFHKSCIVKVGRSQGNEVYWVGLFKCRDASFSINYLGLPLGSNHGTKAFWNLVIAKIESRLAPWKKKFLSKGGRLVLIKSVLSSIPTYYMSVFRMPVGVAQKIEKLQRSFLWGDGTEKRKLHAVDWTTVCKSKKKGGLGISRMLDKNFGLLFKWVWRFGHDGSSLWKKVVCAKYGVEEKRLLWDWQSLSVASFFVIAVANVIKGGSRSTTVFLKGVKVVVGNGYNVRLWQDVMIEGHSLNEAFPRIHVLAIEKSGFLSDFGQWQDQKWVWLDTIAWDLNPSVLFSVASFLRALVELNGNVSWMDRVPWRGICRLKVEIFIWQLLRGRVLVGDVLKSFGMRVYLDYLIRFRLAWWFKHHGKGSNETLTAILLNIKDLCVDPKPVQKYRNVNWIPPLNGDLKFNVDGFALGKPGPAVIGGV</sequence>
<evidence type="ECO:0000313" key="1">
    <source>
        <dbReference type="EMBL" id="KAK3224610.1"/>
    </source>
</evidence>
<organism evidence="1 2">
    <name type="scientific">Dipteronia sinensis</name>
    <dbReference type="NCBI Taxonomy" id="43782"/>
    <lineage>
        <taxon>Eukaryota</taxon>
        <taxon>Viridiplantae</taxon>
        <taxon>Streptophyta</taxon>
        <taxon>Embryophyta</taxon>
        <taxon>Tracheophyta</taxon>
        <taxon>Spermatophyta</taxon>
        <taxon>Magnoliopsida</taxon>
        <taxon>eudicotyledons</taxon>
        <taxon>Gunneridae</taxon>
        <taxon>Pentapetalae</taxon>
        <taxon>rosids</taxon>
        <taxon>malvids</taxon>
        <taxon>Sapindales</taxon>
        <taxon>Sapindaceae</taxon>
        <taxon>Hippocastanoideae</taxon>
        <taxon>Acereae</taxon>
        <taxon>Dipteronia</taxon>
    </lineage>
</organism>
<dbReference type="PANTHER" id="PTHR33116">
    <property type="entry name" value="REVERSE TRANSCRIPTASE ZINC-BINDING DOMAIN-CONTAINING PROTEIN-RELATED-RELATED"/>
    <property type="match status" value="1"/>
</dbReference>
<name>A0AAE0AVP0_9ROSI</name>
<dbReference type="Proteomes" id="UP001281410">
    <property type="component" value="Unassembled WGS sequence"/>
</dbReference>
<evidence type="ECO:0000313" key="2">
    <source>
        <dbReference type="Proteomes" id="UP001281410"/>
    </source>
</evidence>
<dbReference type="AlphaFoldDB" id="A0AAE0AVP0"/>
<accession>A0AAE0AVP0</accession>